<feature type="compositionally biased region" description="Polar residues" evidence="1">
    <location>
        <begin position="378"/>
        <end position="393"/>
    </location>
</feature>
<evidence type="ECO:0000256" key="1">
    <source>
        <dbReference type="SAM" id="MobiDB-lite"/>
    </source>
</evidence>
<reference evidence="4" key="1">
    <citation type="submission" date="2016-11" db="UniProtKB">
        <authorList>
            <consortium name="WormBaseParasite"/>
        </authorList>
    </citation>
    <scope>IDENTIFICATION</scope>
</reference>
<dbReference type="PROSITE" id="PS50275">
    <property type="entry name" value="SAC"/>
    <property type="match status" value="1"/>
</dbReference>
<dbReference type="PANTHER" id="PTHR45662:SF8">
    <property type="entry name" value="PHOSPHATIDYLINOSITIDE PHOSPHATASE SAC2"/>
    <property type="match status" value="1"/>
</dbReference>
<dbReference type="GO" id="GO:2001135">
    <property type="term" value="P:regulation of endocytic recycling"/>
    <property type="evidence" value="ECO:0007669"/>
    <property type="project" value="TreeGrafter"/>
</dbReference>
<dbReference type="Pfam" id="PF12456">
    <property type="entry name" value="hSac2"/>
    <property type="match status" value="1"/>
</dbReference>
<dbReference type="AlphaFoldDB" id="A0A1I7XE57"/>
<dbReference type="GO" id="GO:0045334">
    <property type="term" value="C:clathrin-coated endocytic vesicle"/>
    <property type="evidence" value="ECO:0007669"/>
    <property type="project" value="TreeGrafter"/>
</dbReference>
<accession>A0A1I7XE57</accession>
<dbReference type="WBParaSite" id="Hba_15998">
    <property type="protein sequence ID" value="Hba_15998"/>
    <property type="gene ID" value="Hba_15998"/>
</dbReference>
<sequence length="440" mass="48542">MITGEVVKQQQGILRTNCVDCLDRTNVVQGAISQYVCMQQAQRLGIFGPLSDPPVSLITMLQNMWADNGDAISTQYAGTAALKGDVTRNGERRLAGIMKDGYNSASRYYLSHMRDSARQKAINALLGQPDKGSETMYTSDSDSDEDESVCRLVAETAHFLLPDMEVIVGGWGLSHLQESKDTVNCVVLLTRFRLRTKLYIAEYDGDAENLIDVKTVPLENVKTIEVGRPSRSSRLHIRIVSLHSVHLWTAARTRLFNNVAIRLKTSEEADEYIESIADQIRVAINMSIGKDLRVERPARIQQIGHGSARKALASVAYAFKSIGRGRAHAPAPADYACGLRQPITDCSGTTMSSEDCPPSFKRETTGIHLFHDDMDMYTSNSSPPKLPMSSSDGRLSDRSPVLSNSLKGLRTIAMSEDSTPHPFQALVNLMEHTKTKLILL</sequence>
<dbReference type="GO" id="GO:0046856">
    <property type="term" value="P:phosphatidylinositol dephosphorylation"/>
    <property type="evidence" value="ECO:0007669"/>
    <property type="project" value="TreeGrafter"/>
</dbReference>
<name>A0A1I7XE57_HETBA</name>
<proteinExistence type="predicted"/>
<evidence type="ECO:0000313" key="3">
    <source>
        <dbReference type="Proteomes" id="UP000095283"/>
    </source>
</evidence>
<dbReference type="InterPro" id="IPR022158">
    <property type="entry name" value="Inositol_phosphatase"/>
</dbReference>
<dbReference type="Proteomes" id="UP000095283">
    <property type="component" value="Unplaced"/>
</dbReference>
<evidence type="ECO:0000313" key="4">
    <source>
        <dbReference type="WBParaSite" id="Hba_15998"/>
    </source>
</evidence>
<protein>
    <submittedName>
        <fullName evidence="4">SAC domain-containing protein</fullName>
    </submittedName>
</protein>
<feature type="region of interest" description="Disordered" evidence="1">
    <location>
        <begin position="378"/>
        <end position="399"/>
    </location>
</feature>
<feature type="domain" description="SAC" evidence="2">
    <location>
        <begin position="1"/>
        <end position="78"/>
    </location>
</feature>
<organism evidence="3 4">
    <name type="scientific">Heterorhabditis bacteriophora</name>
    <name type="common">Entomopathogenic nematode worm</name>
    <dbReference type="NCBI Taxonomy" id="37862"/>
    <lineage>
        <taxon>Eukaryota</taxon>
        <taxon>Metazoa</taxon>
        <taxon>Ecdysozoa</taxon>
        <taxon>Nematoda</taxon>
        <taxon>Chromadorea</taxon>
        <taxon>Rhabditida</taxon>
        <taxon>Rhabditina</taxon>
        <taxon>Rhabditomorpha</taxon>
        <taxon>Strongyloidea</taxon>
        <taxon>Heterorhabditidae</taxon>
        <taxon>Heterorhabditis</taxon>
    </lineage>
</organism>
<dbReference type="GO" id="GO:0005769">
    <property type="term" value="C:early endosome"/>
    <property type="evidence" value="ECO:0007669"/>
    <property type="project" value="TreeGrafter"/>
</dbReference>
<dbReference type="GO" id="GO:0043812">
    <property type="term" value="F:phosphatidylinositol-4-phosphate phosphatase activity"/>
    <property type="evidence" value="ECO:0007669"/>
    <property type="project" value="TreeGrafter"/>
</dbReference>
<dbReference type="InterPro" id="IPR002013">
    <property type="entry name" value="SAC_dom"/>
</dbReference>
<dbReference type="PANTHER" id="PTHR45662">
    <property type="entry name" value="PHOSPHATIDYLINOSITIDE PHOSPHATASE SAC1"/>
    <property type="match status" value="1"/>
</dbReference>
<keyword evidence="3" id="KW-1185">Reference proteome</keyword>
<evidence type="ECO:0000259" key="2">
    <source>
        <dbReference type="PROSITE" id="PS50275"/>
    </source>
</evidence>